<evidence type="ECO:0000313" key="2">
    <source>
        <dbReference type="EMBL" id="GGO89065.1"/>
    </source>
</evidence>
<dbReference type="AlphaFoldDB" id="A0A917ZQX0"/>
<accession>A0A917ZQX0</accession>
<evidence type="ECO:0000256" key="1">
    <source>
        <dbReference type="SAM" id="MobiDB-lite"/>
    </source>
</evidence>
<comment type="caution">
    <text evidence="2">The sequence shown here is derived from an EMBL/GenBank/DDBJ whole genome shotgun (WGS) entry which is preliminary data.</text>
</comment>
<keyword evidence="3" id="KW-1185">Reference proteome</keyword>
<feature type="compositionally biased region" description="Basic and acidic residues" evidence="1">
    <location>
        <begin position="96"/>
        <end position="105"/>
    </location>
</feature>
<sequence>MTIGHRTVMPPRQDLLHVLDGLEAGDREVLRHLQVLRSSPAGTAEEPGIRVEEVHRRACRATKPLSDAYRESAQGQGAPPRSVGPRKRPAASASGRNEEGTDRLEERSGLFLSVCCRSPWVGPSRKPSRGRPCRRWSSARARSSARRSVAAVPEFLDVGVFME</sequence>
<reference evidence="2" key="2">
    <citation type="submission" date="2020-09" db="EMBL/GenBank/DDBJ databases">
        <authorList>
            <person name="Sun Q."/>
            <person name="Zhou Y."/>
        </authorList>
    </citation>
    <scope>NUCLEOTIDE SEQUENCE</scope>
    <source>
        <strain evidence="2">CGMCC 4.7201</strain>
    </source>
</reference>
<protein>
    <submittedName>
        <fullName evidence="2">Uncharacterized protein</fullName>
    </submittedName>
</protein>
<dbReference type="EMBL" id="BMMS01000012">
    <property type="protein sequence ID" value="GGO89065.1"/>
    <property type="molecule type" value="Genomic_DNA"/>
</dbReference>
<organism evidence="2 3">
    <name type="scientific">Wenjunlia tyrosinilytica</name>
    <dbReference type="NCBI Taxonomy" id="1544741"/>
    <lineage>
        <taxon>Bacteria</taxon>
        <taxon>Bacillati</taxon>
        <taxon>Actinomycetota</taxon>
        <taxon>Actinomycetes</taxon>
        <taxon>Kitasatosporales</taxon>
        <taxon>Streptomycetaceae</taxon>
        <taxon>Wenjunlia</taxon>
    </lineage>
</organism>
<feature type="region of interest" description="Disordered" evidence="1">
    <location>
        <begin position="122"/>
        <end position="143"/>
    </location>
</feature>
<feature type="region of interest" description="Disordered" evidence="1">
    <location>
        <begin position="62"/>
        <end position="105"/>
    </location>
</feature>
<dbReference type="Proteomes" id="UP000641932">
    <property type="component" value="Unassembled WGS sequence"/>
</dbReference>
<name>A0A917ZQX0_9ACTN</name>
<evidence type="ECO:0000313" key="3">
    <source>
        <dbReference type="Proteomes" id="UP000641932"/>
    </source>
</evidence>
<reference evidence="2" key="1">
    <citation type="journal article" date="2014" name="Int. J. Syst. Evol. Microbiol.">
        <title>Complete genome sequence of Corynebacterium casei LMG S-19264T (=DSM 44701T), isolated from a smear-ripened cheese.</title>
        <authorList>
            <consortium name="US DOE Joint Genome Institute (JGI-PGF)"/>
            <person name="Walter F."/>
            <person name="Albersmeier A."/>
            <person name="Kalinowski J."/>
            <person name="Ruckert C."/>
        </authorList>
    </citation>
    <scope>NUCLEOTIDE SEQUENCE</scope>
    <source>
        <strain evidence="2">CGMCC 4.7201</strain>
    </source>
</reference>
<proteinExistence type="predicted"/>
<gene>
    <name evidence="2" type="ORF">GCM10012280_31340</name>
</gene>